<dbReference type="EMBL" id="JXNT01000024">
    <property type="protein sequence ID" value="ODM14568.1"/>
    <property type="molecule type" value="Genomic_DNA"/>
</dbReference>
<organism evidence="2 3">
    <name type="scientific">Aspergillus cristatus</name>
    <name type="common">Chinese Fuzhuan brick tea-fermentation fungus</name>
    <name type="synonym">Eurotium cristatum</name>
    <dbReference type="NCBI Taxonomy" id="573508"/>
    <lineage>
        <taxon>Eukaryota</taxon>
        <taxon>Fungi</taxon>
        <taxon>Dikarya</taxon>
        <taxon>Ascomycota</taxon>
        <taxon>Pezizomycotina</taxon>
        <taxon>Eurotiomycetes</taxon>
        <taxon>Eurotiomycetidae</taxon>
        <taxon>Eurotiales</taxon>
        <taxon>Aspergillaceae</taxon>
        <taxon>Aspergillus</taxon>
        <taxon>Aspergillus subgen. Aspergillus</taxon>
    </lineage>
</organism>
<evidence type="ECO:0000313" key="3">
    <source>
        <dbReference type="Proteomes" id="UP000094569"/>
    </source>
</evidence>
<accession>A0A1E3B0W6</accession>
<comment type="caution">
    <text evidence="2">The sequence shown here is derived from an EMBL/GenBank/DDBJ whole genome shotgun (WGS) entry which is preliminary data.</text>
</comment>
<protein>
    <recommendedName>
        <fullName evidence="4">Myb-like domain-containing protein</fullName>
    </recommendedName>
</protein>
<dbReference type="VEuPathDB" id="FungiDB:SI65_10054"/>
<dbReference type="STRING" id="573508.A0A1E3B0W6"/>
<feature type="compositionally biased region" description="Acidic residues" evidence="1">
    <location>
        <begin position="64"/>
        <end position="73"/>
    </location>
</feature>
<evidence type="ECO:0000256" key="1">
    <source>
        <dbReference type="SAM" id="MobiDB-lite"/>
    </source>
</evidence>
<proteinExistence type="predicted"/>
<keyword evidence="3" id="KW-1185">Reference proteome</keyword>
<dbReference type="Proteomes" id="UP000094569">
    <property type="component" value="Unassembled WGS sequence"/>
</dbReference>
<gene>
    <name evidence="2" type="ORF">SI65_10054</name>
</gene>
<reference evidence="2 3" key="1">
    <citation type="journal article" date="2016" name="BMC Genomics">
        <title>Comparative genomic and transcriptomic analyses of the Fuzhuan brick tea-fermentation fungus Aspergillus cristatus.</title>
        <authorList>
            <person name="Ge Y."/>
            <person name="Wang Y."/>
            <person name="Liu Y."/>
            <person name="Tan Y."/>
            <person name="Ren X."/>
            <person name="Zhang X."/>
            <person name="Hyde K.D."/>
            <person name="Liu Y."/>
            <person name="Liu Z."/>
        </authorList>
    </citation>
    <scope>NUCLEOTIDE SEQUENCE [LARGE SCALE GENOMIC DNA]</scope>
    <source>
        <strain evidence="2 3">GZAAS20.1005</strain>
    </source>
</reference>
<dbReference type="OrthoDB" id="5375264at2759"/>
<feature type="region of interest" description="Disordered" evidence="1">
    <location>
        <begin position="17"/>
        <end position="97"/>
    </location>
</feature>
<evidence type="ECO:0000313" key="2">
    <source>
        <dbReference type="EMBL" id="ODM14568.1"/>
    </source>
</evidence>
<dbReference type="AlphaFoldDB" id="A0A1E3B0W6"/>
<name>A0A1E3B0W6_ASPCR</name>
<evidence type="ECO:0008006" key="4">
    <source>
        <dbReference type="Google" id="ProtNLM"/>
    </source>
</evidence>
<sequence>MSFMALNGDGMELPFAKQGPGLNEIAMTPEFPAEVKEEDANERSIPTPTLTPRKRARGKKATADEDNTDEQDLESPSKKNKTKSPAKRPGGLGPIPANYEEASEADQLLIRLKDENKPWNEITRTLEDITGTKLIASGLRSRYARIKANLVVFEKSDEPILLRIKKDIEHKQELEKWQRVADGIESTSGNKYPISTIQKKFKELCKISSGNGFAVTDEE</sequence>